<keyword evidence="4" id="KW-1185">Reference proteome</keyword>
<dbReference type="PANTHER" id="PTHR21734">
    <property type="entry name" value="INHIBITOR OF NUCLEAR FACTOR KAPPA-B KINASE-INTERACTING PROTEIN"/>
    <property type="match status" value="1"/>
</dbReference>
<name>A0A8C6WV93_9GOBI</name>
<keyword evidence="1" id="KW-0175">Coiled coil</keyword>
<feature type="coiled-coil region" evidence="1">
    <location>
        <begin position="192"/>
        <end position="219"/>
    </location>
</feature>
<dbReference type="AlphaFoldDB" id="A0A8C6WV93"/>
<protein>
    <submittedName>
        <fullName evidence="3">IKBKB interacting protein</fullName>
    </submittedName>
</protein>
<evidence type="ECO:0000313" key="4">
    <source>
        <dbReference type="Proteomes" id="UP000694523"/>
    </source>
</evidence>
<feature type="region of interest" description="Disordered" evidence="2">
    <location>
        <begin position="1"/>
        <end position="38"/>
    </location>
</feature>
<proteinExistence type="predicted"/>
<dbReference type="Gene3D" id="1.20.58.60">
    <property type="match status" value="1"/>
</dbReference>
<evidence type="ECO:0000313" key="3">
    <source>
        <dbReference type="Ensembl" id="ENSNMLP00000034144.1"/>
    </source>
</evidence>
<accession>A0A8C6WV93</accession>
<sequence>MPNEVKQRKKPQKSCDDTTETSEANGQDNDQKVRATTRLIPGGEKRSSCFDLRSISCVLSLTACAALSWIVLQQNERFSEMEEKFRLLHIKTSPLIAMEEELQNVSKKCESVHRKLESLWAQKGVQSELKGLELEVIQLKDWASGLSEKRSQLQTSIITLREAVRLIEERTSAISKDFTSKVASVRTDLRRMDGLRSELESLLSQVGELEDKTSQVERTMVKRIGDVLANSIDRVSSLRSSSERNSQAIEQLQRQIPELVSADRALSVRLQELESGRAKVIRTVTFASDLKPKIFTIKRDFGAIEPQLSDLSLRIGQLAEDLTKREQEIMELRQTLLNLTAIKRDVGDRKSEIMNTSDVGMDSLT</sequence>
<organism evidence="3 4">
    <name type="scientific">Neogobius melanostomus</name>
    <name type="common">round goby</name>
    <dbReference type="NCBI Taxonomy" id="47308"/>
    <lineage>
        <taxon>Eukaryota</taxon>
        <taxon>Metazoa</taxon>
        <taxon>Chordata</taxon>
        <taxon>Craniata</taxon>
        <taxon>Vertebrata</taxon>
        <taxon>Euteleostomi</taxon>
        <taxon>Actinopterygii</taxon>
        <taxon>Neopterygii</taxon>
        <taxon>Teleostei</taxon>
        <taxon>Neoteleostei</taxon>
        <taxon>Acanthomorphata</taxon>
        <taxon>Gobiaria</taxon>
        <taxon>Gobiiformes</taxon>
        <taxon>Gobioidei</taxon>
        <taxon>Gobiidae</taxon>
        <taxon>Benthophilinae</taxon>
        <taxon>Neogobiini</taxon>
        <taxon>Neogobius</taxon>
    </lineage>
</organism>
<dbReference type="InterPro" id="IPR024152">
    <property type="entry name" value="Inh_kappa-B_kinase-int"/>
</dbReference>
<dbReference type="Proteomes" id="UP000694523">
    <property type="component" value="Unplaced"/>
</dbReference>
<dbReference type="PANTHER" id="PTHR21734:SF10">
    <property type="entry name" value="INHIBITOR OF NUCLEAR FACTOR KAPPA-B KINASE-INTERACTING PROTEIN"/>
    <property type="match status" value="1"/>
</dbReference>
<evidence type="ECO:0000256" key="2">
    <source>
        <dbReference type="SAM" id="MobiDB-lite"/>
    </source>
</evidence>
<dbReference type="Ensembl" id="ENSNMLT00000038028.1">
    <property type="protein sequence ID" value="ENSNMLP00000034144.1"/>
    <property type="gene ID" value="ENSNMLG00000021282.1"/>
</dbReference>
<reference evidence="3" key="2">
    <citation type="submission" date="2025-09" db="UniProtKB">
        <authorList>
            <consortium name="Ensembl"/>
        </authorList>
    </citation>
    <scope>IDENTIFICATION</scope>
</reference>
<reference evidence="3" key="1">
    <citation type="submission" date="2025-08" db="UniProtKB">
        <authorList>
            <consortium name="Ensembl"/>
        </authorList>
    </citation>
    <scope>IDENTIFICATION</scope>
</reference>
<evidence type="ECO:0000256" key="1">
    <source>
        <dbReference type="SAM" id="Coils"/>
    </source>
</evidence>